<dbReference type="Pfam" id="PF13704">
    <property type="entry name" value="Glyco_tranf_2_4"/>
    <property type="match status" value="1"/>
</dbReference>
<dbReference type="RefSeq" id="WP_006297271.1">
    <property type="nucleotide sequence ID" value="NZ_AEGR01000048.1"/>
</dbReference>
<accession>F3KS18</accession>
<dbReference type="Proteomes" id="UP000016368">
    <property type="component" value="Unassembled WGS sequence"/>
</dbReference>
<evidence type="ECO:0008006" key="3">
    <source>
        <dbReference type="Google" id="ProtNLM"/>
    </source>
</evidence>
<dbReference type="SUPFAM" id="SSF53448">
    <property type="entry name" value="Nucleotide-diphospho-sugar transferases"/>
    <property type="match status" value="1"/>
</dbReference>
<evidence type="ECO:0000313" key="1">
    <source>
        <dbReference type="EMBL" id="EGI77378.1"/>
    </source>
</evidence>
<dbReference type="AlphaFoldDB" id="F3KS18"/>
<dbReference type="Gene3D" id="3.90.550.10">
    <property type="entry name" value="Spore Coat Polysaccharide Biosynthesis Protein SpsA, Chain A"/>
    <property type="match status" value="1"/>
</dbReference>
<dbReference type="OrthoDB" id="7981249at2"/>
<dbReference type="eggNOG" id="COG0463">
    <property type="taxonomic scope" value="Bacteria"/>
</dbReference>
<gene>
    <name evidence="1" type="ORF">HGR_06236</name>
</gene>
<dbReference type="STRING" id="887062.HGR_06236"/>
<sequence>MKLVMTLLVKNEEDTVETNIRFHADQGVDAFIVMDNGSTDTTPDILRTVQKEYELTVVHNASTAYKQSQWMTGMARQARKEMGADLVISNDADEFWSARDGSSLKTKLSLLDSVVTVRRYNFILDETQGEDRDGYVHCANRVINPILYTSQEYEVQKKLSMPLQRIAPKVIVNPVGLLHINGGNHRAKHMMFWRNRKSEDIVVDHYPILSYKNFEKKIQSRQVIRAQHPERRLNVHYRRWLASLDAGELKQEYRQMLVNEKERDVLQRVGVIERVEPTALARWHAARQA</sequence>
<reference evidence="1 2" key="1">
    <citation type="journal article" date="2011" name="EMBO J.">
        <title>Structural diversity of bacterial flagellar motors.</title>
        <authorList>
            <person name="Chen S."/>
            <person name="Beeby M."/>
            <person name="Murphy G.E."/>
            <person name="Leadbetter J.R."/>
            <person name="Hendrixson D.R."/>
            <person name="Briegel A."/>
            <person name="Li Z."/>
            <person name="Shi J."/>
            <person name="Tocheva E.I."/>
            <person name="Muller A."/>
            <person name="Dobro M.J."/>
            <person name="Jensen G.J."/>
        </authorList>
    </citation>
    <scope>NUCLEOTIDE SEQUENCE [LARGE SCALE GENOMIC DNA]</scope>
    <source>
        <strain evidence="1 2">ATCC 19624</strain>
    </source>
</reference>
<dbReference type="EMBL" id="AEGR01000048">
    <property type="protein sequence ID" value="EGI77378.1"/>
    <property type="molecule type" value="Genomic_DNA"/>
</dbReference>
<comment type="caution">
    <text evidence="1">The sequence shown here is derived from an EMBL/GenBank/DDBJ whole genome shotgun (WGS) entry which is preliminary data.</text>
</comment>
<protein>
    <recommendedName>
        <fullName evidence="3">Glycosyl transferase family 2</fullName>
    </recommendedName>
</protein>
<proteinExistence type="predicted"/>
<organism evidence="1 2">
    <name type="scientific">Hylemonella gracilis ATCC 19624</name>
    <dbReference type="NCBI Taxonomy" id="887062"/>
    <lineage>
        <taxon>Bacteria</taxon>
        <taxon>Pseudomonadati</taxon>
        <taxon>Pseudomonadota</taxon>
        <taxon>Betaproteobacteria</taxon>
        <taxon>Burkholderiales</taxon>
        <taxon>Comamonadaceae</taxon>
        <taxon>Hylemonella</taxon>
    </lineage>
</organism>
<name>F3KS18_9BURK</name>
<evidence type="ECO:0000313" key="2">
    <source>
        <dbReference type="Proteomes" id="UP000016368"/>
    </source>
</evidence>
<dbReference type="InterPro" id="IPR029044">
    <property type="entry name" value="Nucleotide-diphossugar_trans"/>
</dbReference>
<keyword evidence="2" id="KW-1185">Reference proteome</keyword>